<dbReference type="InterPro" id="IPR020921">
    <property type="entry name" value="Erythronate-4-P_DHase"/>
</dbReference>
<feature type="domain" description="D-isomer specific 2-hydroxyacid dehydrogenase catalytic" evidence="6">
    <location>
        <begin position="29"/>
        <end position="270"/>
    </location>
</feature>
<dbReference type="InterPro" id="IPR024531">
    <property type="entry name" value="Erythronate-4-P_DHase_dimer"/>
</dbReference>
<proteinExistence type="inferred from homology"/>
<feature type="active site" evidence="5">
    <location>
        <position position="231"/>
    </location>
</feature>
<evidence type="ECO:0000256" key="3">
    <source>
        <dbReference type="ARBA" id="ARBA00023027"/>
    </source>
</evidence>
<name>A0ABV7HM93_9GAMM</name>
<evidence type="ECO:0000256" key="1">
    <source>
        <dbReference type="ARBA" id="ARBA00022490"/>
    </source>
</evidence>
<dbReference type="Pfam" id="PF11890">
    <property type="entry name" value="DUF3410"/>
    <property type="match status" value="1"/>
</dbReference>
<comment type="subcellular location">
    <subcellularLocation>
        <location evidence="5">Cytoplasm</location>
    </subcellularLocation>
</comment>
<feature type="domain" description="D-isomer specific 2-hydroxyacid dehydrogenase NAD-binding" evidence="7">
    <location>
        <begin position="108"/>
        <end position="250"/>
    </location>
</feature>
<evidence type="ECO:0000313" key="10">
    <source>
        <dbReference type="Proteomes" id="UP001595548"/>
    </source>
</evidence>
<comment type="caution">
    <text evidence="5">Lacks conserved residue(s) required for the propagation of feature annotation.</text>
</comment>
<evidence type="ECO:0000313" key="9">
    <source>
        <dbReference type="EMBL" id="MFC3153580.1"/>
    </source>
</evidence>
<comment type="function">
    <text evidence="5">Catalyzes the oxidation of erythronate-4-phosphate to 3-hydroxy-2-oxo-4-phosphonooxybutanoate.</text>
</comment>
<dbReference type="CDD" id="cd12158">
    <property type="entry name" value="ErythrP_dh"/>
    <property type="match status" value="1"/>
</dbReference>
<feature type="binding site" evidence="5">
    <location>
        <position position="66"/>
    </location>
    <ligand>
        <name>substrate</name>
    </ligand>
</feature>
<feature type="binding site" evidence="5">
    <location>
        <position position="226"/>
    </location>
    <ligand>
        <name>NAD(+)</name>
        <dbReference type="ChEBI" id="CHEBI:57540"/>
    </ligand>
</feature>
<sequence length="378" mass="41081">MKIVIDENIPLAEDFFSAHGEIVRLPGRQMSAADVADADALLVRSVTPVNEALLAGSPVKFVGTCTIGMDHLDQRWLDHQSIAYTNAPGCNANSVVEYVYAALAHLNIDWRDKTVGIIGCGNVGGALHRALTAQGVSCRCYDPLLSIEQNPDLCELEDVLQCDIVSLHTPLTTVGPHPSRHLLAKEQLLQLAPGGVLLNCGRGAVIDNKALLQVMQNRNDLQVVLDVWEWEPNIDLQLLERVVLGSPHIAGYSFDGKLKGTAMIYEAFCQQFELAPSTRLADVVPAVADNQVPAPVGVDDWQALREVIATVYDIAADDQRLRQVASEAGAQGEALSQGFDRLRKNYPVRREFGNYQVTGLDKNTPLAETLAALGFTVK</sequence>
<dbReference type="PROSITE" id="PS00671">
    <property type="entry name" value="D_2_HYDROXYACID_DH_3"/>
    <property type="match status" value="1"/>
</dbReference>
<keyword evidence="1 5" id="KW-0963">Cytoplasm</keyword>
<gene>
    <name evidence="5" type="primary">pdxB</name>
    <name evidence="9" type="ORF">ACFOEB_00055</name>
</gene>
<keyword evidence="2 5" id="KW-0560">Oxidoreductase</keyword>
<evidence type="ECO:0000259" key="7">
    <source>
        <dbReference type="Pfam" id="PF02826"/>
    </source>
</evidence>
<dbReference type="EMBL" id="JBHRTL010000001">
    <property type="protein sequence ID" value="MFC3153580.1"/>
    <property type="molecule type" value="Genomic_DNA"/>
</dbReference>
<dbReference type="EC" id="1.1.1.290" evidence="5"/>
<feature type="active site" description="Proton donor" evidence="5">
    <location>
        <position position="248"/>
    </location>
</feature>
<feature type="domain" description="Erythronate-4-phosphate dehydrogenase dimerisation" evidence="8">
    <location>
        <begin position="290"/>
        <end position="374"/>
    </location>
</feature>
<feature type="binding site" evidence="5">
    <location>
        <position position="169"/>
    </location>
    <ligand>
        <name>NAD(+)</name>
        <dbReference type="ChEBI" id="CHEBI:57540"/>
    </ligand>
</feature>
<accession>A0ABV7HM93</accession>
<dbReference type="Gene3D" id="3.40.50.720">
    <property type="entry name" value="NAD(P)-binding Rossmann-like Domain"/>
    <property type="match status" value="2"/>
</dbReference>
<dbReference type="HAMAP" id="MF_01825">
    <property type="entry name" value="PdxB"/>
    <property type="match status" value="1"/>
</dbReference>
<evidence type="ECO:0000259" key="8">
    <source>
        <dbReference type="Pfam" id="PF11890"/>
    </source>
</evidence>
<protein>
    <recommendedName>
        <fullName evidence="5">Erythronate-4-phosphate dehydrogenase</fullName>
        <ecNumber evidence="5">1.1.1.290</ecNumber>
    </recommendedName>
</protein>
<evidence type="ECO:0000256" key="4">
    <source>
        <dbReference type="ARBA" id="ARBA00023096"/>
    </source>
</evidence>
<dbReference type="PANTHER" id="PTHR42938">
    <property type="entry name" value="FORMATE DEHYDROGENASE 1"/>
    <property type="match status" value="1"/>
</dbReference>
<comment type="pathway">
    <text evidence="5">Cofactor biosynthesis; pyridoxine 5'-phosphate biosynthesis; pyridoxine 5'-phosphate from D-erythrose 4-phosphate: step 2/5.</text>
</comment>
<feature type="active site" evidence="5">
    <location>
        <position position="202"/>
    </location>
</feature>
<feature type="binding site" evidence="5">
    <location>
        <position position="142"/>
    </location>
    <ligand>
        <name>NAD(+)</name>
        <dbReference type="ChEBI" id="CHEBI:57540"/>
    </ligand>
</feature>
<comment type="similarity">
    <text evidence="5">Belongs to the D-isomer specific 2-hydroxyacid dehydrogenase family. PdxB subfamily.</text>
</comment>
<dbReference type="InterPro" id="IPR006139">
    <property type="entry name" value="D-isomer_2_OHA_DH_cat_dom"/>
</dbReference>
<dbReference type="InterPro" id="IPR029753">
    <property type="entry name" value="D-isomer_DH_CS"/>
</dbReference>
<dbReference type="Pfam" id="PF02826">
    <property type="entry name" value="2-Hacid_dh_C"/>
    <property type="match status" value="1"/>
</dbReference>
<dbReference type="RefSeq" id="WP_382413410.1">
    <property type="nucleotide sequence ID" value="NZ_AP031500.1"/>
</dbReference>
<feature type="binding site" evidence="5">
    <location>
        <position position="45"/>
    </location>
    <ligand>
        <name>substrate</name>
    </ligand>
</feature>
<keyword evidence="4 5" id="KW-0664">Pyridoxine biosynthesis</keyword>
<dbReference type="PANTHER" id="PTHR42938:SF9">
    <property type="entry name" value="FORMATE DEHYDROGENASE 1"/>
    <property type="match status" value="1"/>
</dbReference>
<comment type="subunit">
    <text evidence="5">Homodimer.</text>
</comment>
<keyword evidence="3 5" id="KW-0520">NAD</keyword>
<feature type="binding site" evidence="5">
    <location>
        <position position="252"/>
    </location>
    <ligand>
        <name>substrate</name>
    </ligand>
</feature>
<comment type="caution">
    <text evidence="9">The sequence shown here is derived from an EMBL/GenBank/DDBJ whole genome shotgun (WGS) entry which is preliminary data.</text>
</comment>
<reference evidence="10" key="1">
    <citation type="journal article" date="2019" name="Int. J. Syst. Evol. Microbiol.">
        <title>The Global Catalogue of Microorganisms (GCM) 10K type strain sequencing project: providing services to taxonomists for standard genome sequencing and annotation.</title>
        <authorList>
            <consortium name="The Broad Institute Genomics Platform"/>
            <consortium name="The Broad Institute Genome Sequencing Center for Infectious Disease"/>
            <person name="Wu L."/>
            <person name="Ma J."/>
        </authorList>
    </citation>
    <scope>NUCLEOTIDE SEQUENCE [LARGE SCALE GENOMIC DNA]</scope>
    <source>
        <strain evidence="10">KCTC 52141</strain>
    </source>
</reference>
<feature type="binding site" evidence="5">
    <location>
        <position position="251"/>
    </location>
    <ligand>
        <name>NAD(+)</name>
        <dbReference type="ChEBI" id="CHEBI:57540"/>
    </ligand>
</feature>
<dbReference type="Proteomes" id="UP001595548">
    <property type="component" value="Unassembled WGS sequence"/>
</dbReference>
<evidence type="ECO:0000256" key="2">
    <source>
        <dbReference type="ARBA" id="ARBA00023002"/>
    </source>
</evidence>
<dbReference type="InterPro" id="IPR006140">
    <property type="entry name" value="D-isomer_DH_NAD-bd"/>
</dbReference>
<organism evidence="9 10">
    <name type="scientific">Gilvimarinus japonicus</name>
    <dbReference type="NCBI Taxonomy" id="1796469"/>
    <lineage>
        <taxon>Bacteria</taxon>
        <taxon>Pseudomonadati</taxon>
        <taxon>Pseudomonadota</taxon>
        <taxon>Gammaproteobacteria</taxon>
        <taxon>Cellvibrionales</taxon>
        <taxon>Cellvibrionaceae</taxon>
        <taxon>Gilvimarinus</taxon>
    </lineage>
</organism>
<dbReference type="InterPro" id="IPR038251">
    <property type="entry name" value="PdxB_dimer_sf"/>
</dbReference>
<dbReference type="Pfam" id="PF00389">
    <property type="entry name" value="2-Hacid_dh"/>
    <property type="match status" value="1"/>
</dbReference>
<dbReference type="InterPro" id="IPR036291">
    <property type="entry name" value="NAD(P)-bd_dom_sf"/>
</dbReference>
<dbReference type="SUPFAM" id="SSF52283">
    <property type="entry name" value="Formate/glycerate dehydrogenase catalytic domain-like"/>
    <property type="match status" value="1"/>
</dbReference>
<evidence type="ECO:0000259" key="6">
    <source>
        <dbReference type="Pfam" id="PF00389"/>
    </source>
</evidence>
<dbReference type="SUPFAM" id="SSF51735">
    <property type="entry name" value="NAD(P)-binding Rossmann-fold domains"/>
    <property type="match status" value="1"/>
</dbReference>
<dbReference type="GO" id="GO:0033711">
    <property type="term" value="F:4-phosphoerythronate dehydrogenase activity"/>
    <property type="evidence" value="ECO:0007669"/>
    <property type="project" value="UniProtKB-EC"/>
</dbReference>
<evidence type="ECO:0000256" key="5">
    <source>
        <dbReference type="HAMAP-Rule" id="MF_01825"/>
    </source>
</evidence>
<comment type="catalytic activity">
    <reaction evidence="5">
        <text>4-phospho-D-erythronate + NAD(+) = (R)-3-hydroxy-2-oxo-4-phosphooxybutanoate + NADH + H(+)</text>
        <dbReference type="Rhea" id="RHEA:18829"/>
        <dbReference type="ChEBI" id="CHEBI:15378"/>
        <dbReference type="ChEBI" id="CHEBI:57540"/>
        <dbReference type="ChEBI" id="CHEBI:57945"/>
        <dbReference type="ChEBI" id="CHEBI:58538"/>
        <dbReference type="ChEBI" id="CHEBI:58766"/>
        <dbReference type="EC" id="1.1.1.290"/>
    </reaction>
</comment>
<keyword evidence="10" id="KW-1185">Reference proteome</keyword>
<dbReference type="Gene3D" id="3.30.1370.170">
    <property type="match status" value="1"/>
</dbReference>